<dbReference type="NCBIfam" id="TIGR02273">
    <property type="entry name" value="16S_RimM"/>
    <property type="match status" value="1"/>
</dbReference>
<comment type="caution">
    <text evidence="2">The sequence shown here is derived from an EMBL/GenBank/DDBJ whole genome shotgun (WGS) entry which is preliminary data.</text>
</comment>
<dbReference type="GO" id="GO:0006364">
    <property type="term" value="P:rRNA processing"/>
    <property type="evidence" value="ECO:0007669"/>
    <property type="project" value="InterPro"/>
</dbReference>
<dbReference type="Gene3D" id="2.30.30.240">
    <property type="entry name" value="PRC-barrel domain"/>
    <property type="match status" value="1"/>
</dbReference>
<dbReference type="InterPro" id="IPR011033">
    <property type="entry name" value="PRC_barrel-like_sf"/>
</dbReference>
<feature type="domain" description="Ribosome maturation factor RimM PRC barrel" evidence="1">
    <location>
        <begin position="47"/>
        <end position="108"/>
    </location>
</feature>
<proteinExistence type="predicted"/>
<dbReference type="InterPro" id="IPR056792">
    <property type="entry name" value="PRC_RimM"/>
</dbReference>
<dbReference type="PANTHER" id="PTHR33692:SF1">
    <property type="entry name" value="RIBOSOME MATURATION FACTOR RIMM"/>
    <property type="match status" value="1"/>
</dbReference>
<dbReference type="PANTHER" id="PTHR33692">
    <property type="entry name" value="RIBOSOME MATURATION FACTOR RIMM"/>
    <property type="match status" value="1"/>
</dbReference>
<evidence type="ECO:0000259" key="1">
    <source>
        <dbReference type="Pfam" id="PF24986"/>
    </source>
</evidence>
<dbReference type="AlphaFoldDB" id="A0A645ECI1"/>
<protein>
    <submittedName>
        <fullName evidence="2">Ribosome maturation factor RimM</fullName>
    </submittedName>
</protein>
<sequence length="112" mass="12732">MDQNFLIAFENLEDCDQVGHMRNAVLYLQSSELSRPQKGTHYPHEVLDMQVVDEAGKVLGKLVEVLVTGANEVYVIKNAEDEEEILLPAIKDVILSVDEEKRVITVRPQIWD</sequence>
<dbReference type="SUPFAM" id="SSF50346">
    <property type="entry name" value="PRC-barrel domain"/>
    <property type="match status" value="1"/>
</dbReference>
<organism evidence="2">
    <name type="scientific">bioreactor metagenome</name>
    <dbReference type="NCBI Taxonomy" id="1076179"/>
    <lineage>
        <taxon>unclassified sequences</taxon>
        <taxon>metagenomes</taxon>
        <taxon>ecological metagenomes</taxon>
    </lineage>
</organism>
<dbReference type="Pfam" id="PF24986">
    <property type="entry name" value="PRC_RimM"/>
    <property type="match status" value="1"/>
</dbReference>
<dbReference type="InterPro" id="IPR011961">
    <property type="entry name" value="RimM"/>
</dbReference>
<name>A0A645ECI1_9ZZZZ</name>
<reference evidence="2" key="1">
    <citation type="submission" date="2019-08" db="EMBL/GenBank/DDBJ databases">
        <authorList>
            <person name="Kucharzyk K."/>
            <person name="Murdoch R.W."/>
            <person name="Higgins S."/>
            <person name="Loffler F."/>
        </authorList>
    </citation>
    <scope>NUCLEOTIDE SEQUENCE</scope>
</reference>
<evidence type="ECO:0000313" key="2">
    <source>
        <dbReference type="EMBL" id="MPM99051.1"/>
    </source>
</evidence>
<gene>
    <name evidence="2" type="primary">rimM_35</name>
    <name evidence="2" type="ORF">SDC9_146241</name>
</gene>
<dbReference type="GO" id="GO:0043022">
    <property type="term" value="F:ribosome binding"/>
    <property type="evidence" value="ECO:0007669"/>
    <property type="project" value="InterPro"/>
</dbReference>
<dbReference type="EMBL" id="VSSQ01045173">
    <property type="protein sequence ID" value="MPM99051.1"/>
    <property type="molecule type" value="Genomic_DNA"/>
</dbReference>
<accession>A0A645ECI1</accession>
<dbReference type="GO" id="GO:0005840">
    <property type="term" value="C:ribosome"/>
    <property type="evidence" value="ECO:0007669"/>
    <property type="project" value="InterPro"/>
</dbReference>